<keyword evidence="1 5" id="KW-0489">Methyltransferase</keyword>
<proteinExistence type="inferred from homology"/>
<dbReference type="InterPro" id="IPR001091">
    <property type="entry name" value="RM_Methyltransferase"/>
</dbReference>
<sequence>MAAGSLFGPEGTGVLEGDCLELTGQIPDASVHLILSDIPYGIGADAWDVLHENTNSALLGASPAQQRAGAVFRRRGKPINGWSEADGEIPRAYQDFCARWAGEWLRMLKPGGSALVFAGRRFAPRCVAALEDAGFNFRDMLAWVRPQAVHRAQRLSVVLTRRGDEARAQQWEGWRLGNLRPTFEPILWCFKPYRITIADNVIDHEVGAYHEEAFRRAFGSADNVIMCGLEQGEGGEHPTQKPVRLLKGLIELTTLPGHVVLDPFAGSGSTAVAAQETGRRYLAIERDPAYCEAIRRRLRR</sequence>
<evidence type="ECO:0000259" key="4">
    <source>
        <dbReference type="Pfam" id="PF01555"/>
    </source>
</evidence>
<evidence type="ECO:0000256" key="1">
    <source>
        <dbReference type="ARBA" id="ARBA00022603"/>
    </source>
</evidence>
<dbReference type="PRINTS" id="PR00508">
    <property type="entry name" value="S21N4MTFRASE"/>
</dbReference>
<dbReference type="EC" id="2.1.1.-" evidence="3"/>
<gene>
    <name evidence="5" type="ORF">CAP_3142</name>
</gene>
<name>A0A017T8P9_9BACT</name>
<dbReference type="GO" id="GO:0003677">
    <property type="term" value="F:DNA binding"/>
    <property type="evidence" value="ECO:0007669"/>
    <property type="project" value="InterPro"/>
</dbReference>
<dbReference type="OrthoDB" id="9800801at2"/>
<dbReference type="InterPro" id="IPR002941">
    <property type="entry name" value="DNA_methylase_N4/N6"/>
</dbReference>
<dbReference type="AlphaFoldDB" id="A0A017T8P9"/>
<reference evidence="5 6" key="1">
    <citation type="submission" date="2013-05" db="EMBL/GenBank/DDBJ databases">
        <title>Genome assembly of Chondromyces apiculatus DSM 436.</title>
        <authorList>
            <person name="Sharma G."/>
            <person name="Khatri I."/>
            <person name="Kaur C."/>
            <person name="Mayilraj S."/>
            <person name="Subramanian S."/>
        </authorList>
    </citation>
    <scope>NUCLEOTIDE SEQUENCE [LARGE SCALE GENOMIC DNA]</scope>
    <source>
        <strain evidence="5 6">DSM 436</strain>
    </source>
</reference>
<dbReference type="GO" id="GO:0008170">
    <property type="term" value="F:N-methyltransferase activity"/>
    <property type="evidence" value="ECO:0007669"/>
    <property type="project" value="InterPro"/>
</dbReference>
<dbReference type="EMBL" id="ASRX01000022">
    <property type="protein sequence ID" value="EYF05594.1"/>
    <property type="molecule type" value="Genomic_DNA"/>
</dbReference>
<evidence type="ECO:0000256" key="3">
    <source>
        <dbReference type="RuleBase" id="RU362026"/>
    </source>
</evidence>
<evidence type="ECO:0000313" key="6">
    <source>
        <dbReference type="Proteomes" id="UP000019678"/>
    </source>
</evidence>
<evidence type="ECO:0000313" key="5">
    <source>
        <dbReference type="EMBL" id="EYF05594.1"/>
    </source>
</evidence>
<dbReference type="Gene3D" id="3.40.50.150">
    <property type="entry name" value="Vaccinia Virus protein VP39"/>
    <property type="match status" value="1"/>
</dbReference>
<dbReference type="Proteomes" id="UP000019678">
    <property type="component" value="Unassembled WGS sequence"/>
</dbReference>
<dbReference type="RefSeq" id="WP_052375380.1">
    <property type="nucleotide sequence ID" value="NZ_ASRX01000022.1"/>
</dbReference>
<dbReference type="InterPro" id="IPR029063">
    <property type="entry name" value="SAM-dependent_MTases_sf"/>
</dbReference>
<comment type="similarity">
    <text evidence="3">Belongs to the N(4)/N(6)-methyltransferase family.</text>
</comment>
<organism evidence="5 6">
    <name type="scientific">Chondromyces apiculatus DSM 436</name>
    <dbReference type="NCBI Taxonomy" id="1192034"/>
    <lineage>
        <taxon>Bacteria</taxon>
        <taxon>Pseudomonadati</taxon>
        <taxon>Myxococcota</taxon>
        <taxon>Polyangia</taxon>
        <taxon>Polyangiales</taxon>
        <taxon>Polyangiaceae</taxon>
        <taxon>Chondromyces</taxon>
    </lineage>
</organism>
<dbReference type="SUPFAM" id="SSF53335">
    <property type="entry name" value="S-adenosyl-L-methionine-dependent methyltransferases"/>
    <property type="match status" value="1"/>
</dbReference>
<evidence type="ECO:0000256" key="2">
    <source>
        <dbReference type="ARBA" id="ARBA00022679"/>
    </source>
</evidence>
<feature type="domain" description="DNA methylase N-4/N-6" evidence="4">
    <location>
        <begin position="31"/>
        <end position="294"/>
    </location>
</feature>
<dbReference type="STRING" id="1192034.CAP_3142"/>
<dbReference type="eggNOG" id="COG0863">
    <property type="taxonomic scope" value="Bacteria"/>
</dbReference>
<accession>A0A017T8P9</accession>
<dbReference type="GO" id="GO:0032259">
    <property type="term" value="P:methylation"/>
    <property type="evidence" value="ECO:0007669"/>
    <property type="project" value="UniProtKB-KW"/>
</dbReference>
<keyword evidence="2" id="KW-0808">Transferase</keyword>
<protein>
    <recommendedName>
        <fullName evidence="3">Methyltransferase</fullName>
        <ecNumber evidence="3">2.1.1.-</ecNumber>
    </recommendedName>
</protein>
<dbReference type="Pfam" id="PF01555">
    <property type="entry name" value="N6_N4_Mtase"/>
    <property type="match status" value="1"/>
</dbReference>
<comment type="caution">
    <text evidence="5">The sequence shown here is derived from an EMBL/GenBank/DDBJ whole genome shotgun (WGS) entry which is preliminary data.</text>
</comment>
<keyword evidence="6" id="KW-1185">Reference proteome</keyword>